<evidence type="ECO:0000256" key="3">
    <source>
        <dbReference type="ARBA" id="ARBA00023125"/>
    </source>
</evidence>
<dbReference type="RefSeq" id="WP_186877073.1">
    <property type="nucleotide sequence ID" value="NZ_JACOPF010000005.1"/>
</dbReference>
<organism evidence="6 7">
    <name type="scientific">Mediterraneibacter hominis</name>
    <dbReference type="NCBI Taxonomy" id="2763054"/>
    <lineage>
        <taxon>Bacteria</taxon>
        <taxon>Bacillati</taxon>
        <taxon>Bacillota</taxon>
        <taxon>Clostridia</taxon>
        <taxon>Lachnospirales</taxon>
        <taxon>Lachnospiraceae</taxon>
        <taxon>Mediterraneibacter</taxon>
    </lineage>
</organism>
<sequence>MQLQQLRYFLEIAKEKSISAAAKNLYISQPSLSQQIINLEKELGISLLIRHSKSVSLSEAGEQFLVHAQRIVGETTQLSELMHKHSILQEGTLRIGMLWIAGYINLFQVLADYRKLYTNLKYDLKIDGTSILLEQLLKRKLHSAFIIGSDEQFELQKDLFFRRIMMDRYVAVVSSGHPFAGKKSLSLRELHNVPVIMPSRASAFYRQLVQYFEQYHITPACICETSQSDAVVRLAAQNFGVGFSSDSIARSMQTKEFRIIPLEEVIVRRIYYVTLKELLDYPSIRSFTRYVTHYPFDRLNSEEKEPRKITK</sequence>
<dbReference type="Pfam" id="PF03466">
    <property type="entry name" value="LysR_substrate"/>
    <property type="match status" value="1"/>
</dbReference>
<comment type="similarity">
    <text evidence="1">Belongs to the LysR transcriptional regulatory family.</text>
</comment>
<dbReference type="InterPro" id="IPR050950">
    <property type="entry name" value="HTH-type_LysR_regulators"/>
</dbReference>
<keyword evidence="2" id="KW-0805">Transcription regulation</keyword>
<dbReference type="PANTHER" id="PTHR30419">
    <property type="entry name" value="HTH-TYPE TRANSCRIPTIONAL REGULATOR YBHD"/>
    <property type="match status" value="1"/>
</dbReference>
<proteinExistence type="inferred from homology"/>
<dbReference type="Proteomes" id="UP000652477">
    <property type="component" value="Unassembled WGS sequence"/>
</dbReference>
<protein>
    <submittedName>
        <fullName evidence="6">LysR family transcriptional regulator</fullName>
    </submittedName>
</protein>
<accession>A0A923RRA3</accession>
<dbReference type="Pfam" id="PF00126">
    <property type="entry name" value="HTH_1"/>
    <property type="match status" value="1"/>
</dbReference>
<gene>
    <name evidence="6" type="ORF">H8S37_16010</name>
</gene>
<dbReference type="CDD" id="cd05466">
    <property type="entry name" value="PBP2_LTTR_substrate"/>
    <property type="match status" value="1"/>
</dbReference>
<dbReference type="FunFam" id="1.10.10.10:FF:000001">
    <property type="entry name" value="LysR family transcriptional regulator"/>
    <property type="match status" value="1"/>
</dbReference>
<comment type="caution">
    <text evidence="6">The sequence shown here is derived from an EMBL/GenBank/DDBJ whole genome shotgun (WGS) entry which is preliminary data.</text>
</comment>
<evidence type="ECO:0000313" key="6">
    <source>
        <dbReference type="EMBL" id="MBC5690419.1"/>
    </source>
</evidence>
<evidence type="ECO:0000256" key="2">
    <source>
        <dbReference type="ARBA" id="ARBA00023015"/>
    </source>
</evidence>
<keyword evidence="3" id="KW-0238">DNA-binding</keyword>
<dbReference type="GO" id="GO:0003700">
    <property type="term" value="F:DNA-binding transcription factor activity"/>
    <property type="evidence" value="ECO:0007669"/>
    <property type="project" value="InterPro"/>
</dbReference>
<dbReference type="SUPFAM" id="SSF53850">
    <property type="entry name" value="Periplasmic binding protein-like II"/>
    <property type="match status" value="1"/>
</dbReference>
<reference evidence="6" key="1">
    <citation type="submission" date="2020-08" db="EMBL/GenBank/DDBJ databases">
        <title>Genome public.</title>
        <authorList>
            <person name="Liu C."/>
            <person name="Sun Q."/>
        </authorList>
    </citation>
    <scope>NUCLEOTIDE SEQUENCE</scope>
    <source>
        <strain evidence="6">NSJ-55</strain>
    </source>
</reference>
<name>A0A923RRA3_9FIRM</name>
<evidence type="ECO:0000259" key="5">
    <source>
        <dbReference type="PROSITE" id="PS50931"/>
    </source>
</evidence>
<dbReference type="Gene3D" id="3.40.190.290">
    <property type="match status" value="1"/>
</dbReference>
<evidence type="ECO:0000313" key="7">
    <source>
        <dbReference type="Proteomes" id="UP000652477"/>
    </source>
</evidence>
<dbReference type="AlphaFoldDB" id="A0A923RRA3"/>
<dbReference type="GO" id="GO:0005829">
    <property type="term" value="C:cytosol"/>
    <property type="evidence" value="ECO:0007669"/>
    <property type="project" value="TreeGrafter"/>
</dbReference>
<dbReference type="GO" id="GO:0003677">
    <property type="term" value="F:DNA binding"/>
    <property type="evidence" value="ECO:0007669"/>
    <property type="project" value="UniProtKB-KW"/>
</dbReference>
<dbReference type="EMBL" id="JACOPF010000005">
    <property type="protein sequence ID" value="MBC5690419.1"/>
    <property type="molecule type" value="Genomic_DNA"/>
</dbReference>
<keyword evidence="4" id="KW-0804">Transcription</keyword>
<feature type="domain" description="HTH lysR-type" evidence="5">
    <location>
        <begin position="1"/>
        <end position="58"/>
    </location>
</feature>
<dbReference type="Gene3D" id="1.10.10.10">
    <property type="entry name" value="Winged helix-like DNA-binding domain superfamily/Winged helix DNA-binding domain"/>
    <property type="match status" value="1"/>
</dbReference>
<dbReference type="PROSITE" id="PS50931">
    <property type="entry name" value="HTH_LYSR"/>
    <property type="match status" value="1"/>
</dbReference>
<evidence type="ECO:0000256" key="4">
    <source>
        <dbReference type="ARBA" id="ARBA00023163"/>
    </source>
</evidence>
<dbReference type="InterPro" id="IPR000847">
    <property type="entry name" value="LysR_HTH_N"/>
</dbReference>
<evidence type="ECO:0000256" key="1">
    <source>
        <dbReference type="ARBA" id="ARBA00009437"/>
    </source>
</evidence>
<dbReference type="SUPFAM" id="SSF46785">
    <property type="entry name" value="Winged helix' DNA-binding domain"/>
    <property type="match status" value="1"/>
</dbReference>
<dbReference type="InterPro" id="IPR036390">
    <property type="entry name" value="WH_DNA-bd_sf"/>
</dbReference>
<dbReference type="InterPro" id="IPR036388">
    <property type="entry name" value="WH-like_DNA-bd_sf"/>
</dbReference>
<dbReference type="InterPro" id="IPR005119">
    <property type="entry name" value="LysR_subst-bd"/>
</dbReference>
<keyword evidence="7" id="KW-1185">Reference proteome</keyword>
<dbReference type="PRINTS" id="PR00039">
    <property type="entry name" value="HTHLYSR"/>
</dbReference>